<dbReference type="SUPFAM" id="SSF47644">
    <property type="entry name" value="Methionine synthase domain"/>
    <property type="match status" value="1"/>
</dbReference>
<gene>
    <name evidence="6" type="primary">mttC</name>
    <name evidence="6" type="ORF">KL86SPO_20134</name>
</gene>
<dbReference type="AlphaFoldDB" id="A0A212LM59"/>
<dbReference type="GO" id="GO:0008705">
    <property type="term" value="F:methionine synthase activity"/>
    <property type="evidence" value="ECO:0007669"/>
    <property type="project" value="TreeGrafter"/>
</dbReference>
<dbReference type="PROSITE" id="PS51337">
    <property type="entry name" value="B12_BINDING_NTER"/>
    <property type="match status" value="1"/>
</dbReference>
<accession>A0A212LM59</accession>
<dbReference type="GO" id="GO:0046653">
    <property type="term" value="P:tetrahydrofolate metabolic process"/>
    <property type="evidence" value="ECO:0007669"/>
    <property type="project" value="TreeGrafter"/>
</dbReference>
<name>A0A212LM59_9FIRM</name>
<dbReference type="EMBL" id="FMJE01000002">
    <property type="protein sequence ID" value="SCM78598.1"/>
    <property type="molecule type" value="Genomic_DNA"/>
</dbReference>
<dbReference type="NCBIfam" id="TIGR02370">
    <property type="entry name" value="pyl_corrinoid"/>
    <property type="match status" value="1"/>
</dbReference>
<dbReference type="GO" id="GO:0005829">
    <property type="term" value="C:cytosol"/>
    <property type="evidence" value="ECO:0007669"/>
    <property type="project" value="TreeGrafter"/>
</dbReference>
<keyword evidence="3" id="KW-0170">Cobalt</keyword>
<dbReference type="InterPro" id="IPR003759">
    <property type="entry name" value="Cbl-bd_cap"/>
</dbReference>
<dbReference type="RefSeq" id="WP_288183162.1">
    <property type="nucleotide sequence ID" value="NZ_LT608335.1"/>
</dbReference>
<feature type="domain" description="B12-binding N-terminal" evidence="5">
    <location>
        <begin position="1"/>
        <end position="88"/>
    </location>
</feature>
<comment type="similarity">
    <text evidence="1">Belongs to the methylamine corrinoid protein family.</text>
</comment>
<proteinExistence type="inferred from homology"/>
<keyword evidence="2" id="KW-0479">Metal-binding</keyword>
<dbReference type="CDD" id="cd02070">
    <property type="entry name" value="corrinoid_protein_B12-BD"/>
    <property type="match status" value="1"/>
</dbReference>
<dbReference type="InterPro" id="IPR006158">
    <property type="entry name" value="Cobalamin-bd"/>
</dbReference>
<dbReference type="InterPro" id="IPR036594">
    <property type="entry name" value="Meth_synthase_dom"/>
</dbReference>
<dbReference type="PANTHER" id="PTHR45833">
    <property type="entry name" value="METHIONINE SYNTHASE"/>
    <property type="match status" value="1"/>
</dbReference>
<organism evidence="6">
    <name type="scientific">uncultured Sporomusa sp</name>
    <dbReference type="NCBI Taxonomy" id="307249"/>
    <lineage>
        <taxon>Bacteria</taxon>
        <taxon>Bacillati</taxon>
        <taxon>Bacillota</taxon>
        <taxon>Negativicutes</taxon>
        <taxon>Selenomonadales</taxon>
        <taxon>Sporomusaceae</taxon>
        <taxon>Sporomusa</taxon>
        <taxon>environmental samples</taxon>
    </lineage>
</organism>
<evidence type="ECO:0000256" key="3">
    <source>
        <dbReference type="ARBA" id="ARBA00023285"/>
    </source>
</evidence>
<evidence type="ECO:0000259" key="4">
    <source>
        <dbReference type="PROSITE" id="PS51332"/>
    </source>
</evidence>
<dbReference type="SMART" id="SM01018">
    <property type="entry name" value="B12-binding_2"/>
    <property type="match status" value="1"/>
</dbReference>
<dbReference type="Pfam" id="PF02310">
    <property type="entry name" value="B12-binding"/>
    <property type="match status" value="1"/>
</dbReference>
<dbReference type="GO" id="GO:0015948">
    <property type="term" value="P:methanogenesis"/>
    <property type="evidence" value="ECO:0007669"/>
    <property type="project" value="InterPro"/>
</dbReference>
<dbReference type="GO" id="GO:0031419">
    <property type="term" value="F:cobalamin binding"/>
    <property type="evidence" value="ECO:0007669"/>
    <property type="project" value="InterPro"/>
</dbReference>
<sequence length="217" mass="23118">MSKYAKLKDSISNLDKDLAEAAAKEAVAAGLNPLDCISEGLSAGMQIISDRFDDGEAFVPELMLAAEAFEKAVAILTASVPQGEMNTLSAGKVLLYTVEGDVHDIGKNIVRTILNANNFEVTDLGKTVPARTVIEKAEELKVDVIAGAALMSTTMPRQREVVELLKERGLRDKYICLFGGAPVTQQWCDSIGADGYCDSATATPVLAKKALAKRKGV</sequence>
<protein>
    <submittedName>
        <fullName evidence="6">Trimethylamine corrinoid protein</fullName>
    </submittedName>
</protein>
<dbReference type="PROSITE" id="PS51332">
    <property type="entry name" value="B12_BINDING"/>
    <property type="match status" value="1"/>
</dbReference>
<dbReference type="GO" id="GO:0050667">
    <property type="term" value="P:homocysteine metabolic process"/>
    <property type="evidence" value="ECO:0007669"/>
    <property type="project" value="TreeGrafter"/>
</dbReference>
<dbReference type="PANTHER" id="PTHR45833:SF1">
    <property type="entry name" value="METHIONINE SYNTHASE"/>
    <property type="match status" value="1"/>
</dbReference>
<dbReference type="Pfam" id="PF02607">
    <property type="entry name" value="B12-binding_2"/>
    <property type="match status" value="1"/>
</dbReference>
<dbReference type="InterPro" id="IPR012741">
    <property type="entry name" value="Corrinoid_p"/>
</dbReference>
<dbReference type="FunFam" id="3.40.50.280:FF:000003">
    <property type="entry name" value="Dimethylamine methyltransferase corrinoid protein"/>
    <property type="match status" value="1"/>
</dbReference>
<evidence type="ECO:0000256" key="2">
    <source>
        <dbReference type="ARBA" id="ARBA00022723"/>
    </source>
</evidence>
<dbReference type="InterPro" id="IPR050554">
    <property type="entry name" value="Met_Synthase/Corrinoid"/>
</dbReference>
<evidence type="ECO:0000313" key="6">
    <source>
        <dbReference type="EMBL" id="SCM78598.1"/>
    </source>
</evidence>
<feature type="domain" description="B12-binding" evidence="4">
    <location>
        <begin position="90"/>
        <end position="217"/>
    </location>
</feature>
<dbReference type="GO" id="GO:0050897">
    <property type="term" value="F:cobalt ion binding"/>
    <property type="evidence" value="ECO:0007669"/>
    <property type="project" value="InterPro"/>
</dbReference>
<dbReference type="SUPFAM" id="SSF52242">
    <property type="entry name" value="Cobalamin (vitamin B12)-binding domain"/>
    <property type="match status" value="1"/>
</dbReference>
<evidence type="ECO:0000259" key="5">
    <source>
        <dbReference type="PROSITE" id="PS51337"/>
    </source>
</evidence>
<dbReference type="InterPro" id="IPR036724">
    <property type="entry name" value="Cobalamin-bd_sf"/>
</dbReference>
<reference evidence="6" key="1">
    <citation type="submission" date="2016-08" db="EMBL/GenBank/DDBJ databases">
        <authorList>
            <person name="Seilhamer J.J."/>
        </authorList>
    </citation>
    <scope>NUCLEOTIDE SEQUENCE</scope>
    <source>
        <strain evidence="6">86</strain>
    </source>
</reference>
<dbReference type="Gene3D" id="3.40.50.280">
    <property type="entry name" value="Cobalamin-binding domain"/>
    <property type="match status" value="1"/>
</dbReference>
<dbReference type="Gene3D" id="1.10.1240.10">
    <property type="entry name" value="Methionine synthase domain"/>
    <property type="match status" value="1"/>
</dbReference>
<evidence type="ECO:0000256" key="1">
    <source>
        <dbReference type="ARBA" id="ARBA00010854"/>
    </source>
</evidence>